<dbReference type="InterPro" id="IPR036164">
    <property type="entry name" value="bL21-like_sf"/>
</dbReference>
<sequence length="219" mass="24459">MLSRSLRRSILDTRIPSSALPPTFLLPSRARYFNSTPQHVESPPDSFSPSTPASSPISEAPSQLPKHTQLRLSKIPTPPTPPPNPLVLSAPLKDLLPLLAVQPSHYIRAHIHGKPYLATVGDTVRLPFHMPGVVPGDVLRLNRASLLGSRDYTLKGAPWVDERVFECRARVLGTEAEPMRSKVKTKRRNRRVKTVRSKHKYTILRVSELRVKGLEEIEG</sequence>
<dbReference type="SUPFAM" id="SSF141091">
    <property type="entry name" value="L21p-like"/>
    <property type="match status" value="1"/>
</dbReference>
<dbReference type="GO" id="GO:0005762">
    <property type="term" value="C:mitochondrial large ribosomal subunit"/>
    <property type="evidence" value="ECO:0007669"/>
    <property type="project" value="TreeGrafter"/>
</dbReference>
<name>A0A2J6SGK3_9HELO</name>
<dbReference type="FunCoup" id="A0A2J6SGK3">
    <property type="interactions" value="187"/>
</dbReference>
<evidence type="ECO:0000256" key="2">
    <source>
        <dbReference type="ARBA" id="ARBA00044129"/>
    </source>
</evidence>
<proteinExistence type="inferred from homology"/>
<dbReference type="GO" id="GO:0003735">
    <property type="term" value="F:structural constituent of ribosome"/>
    <property type="evidence" value="ECO:0007669"/>
    <property type="project" value="TreeGrafter"/>
</dbReference>
<feature type="region of interest" description="Disordered" evidence="3">
    <location>
        <begin position="35"/>
        <end position="83"/>
    </location>
</feature>
<evidence type="ECO:0000313" key="5">
    <source>
        <dbReference type="Proteomes" id="UP000235371"/>
    </source>
</evidence>
<gene>
    <name evidence="4" type="ORF">K444DRAFT_622505</name>
</gene>
<dbReference type="PANTHER" id="PTHR21349:SF0">
    <property type="entry name" value="LARGE RIBOSOMAL SUBUNIT PROTEIN BL21M"/>
    <property type="match status" value="1"/>
</dbReference>
<dbReference type="GeneID" id="36590192"/>
<protein>
    <recommendedName>
        <fullName evidence="2">Large ribosomal subunit protein bL21m</fullName>
    </recommendedName>
</protein>
<dbReference type="Proteomes" id="UP000235371">
    <property type="component" value="Unassembled WGS sequence"/>
</dbReference>
<evidence type="ECO:0000256" key="1">
    <source>
        <dbReference type="ARBA" id="ARBA00008563"/>
    </source>
</evidence>
<feature type="compositionally biased region" description="Polar residues" evidence="3">
    <location>
        <begin position="35"/>
        <end position="61"/>
    </location>
</feature>
<dbReference type="Pfam" id="PF00829">
    <property type="entry name" value="Ribosomal_L21p"/>
    <property type="match status" value="1"/>
</dbReference>
<dbReference type="STRING" id="1095630.A0A2J6SGK3"/>
<dbReference type="OrthoDB" id="5994at2759"/>
<evidence type="ECO:0000256" key="3">
    <source>
        <dbReference type="SAM" id="MobiDB-lite"/>
    </source>
</evidence>
<dbReference type="AlphaFoldDB" id="A0A2J6SGK3"/>
<dbReference type="PANTHER" id="PTHR21349">
    <property type="entry name" value="50S RIBOSOMAL PROTEIN L21"/>
    <property type="match status" value="1"/>
</dbReference>
<organism evidence="4 5">
    <name type="scientific">Hyaloscypha bicolor E</name>
    <dbReference type="NCBI Taxonomy" id="1095630"/>
    <lineage>
        <taxon>Eukaryota</taxon>
        <taxon>Fungi</taxon>
        <taxon>Dikarya</taxon>
        <taxon>Ascomycota</taxon>
        <taxon>Pezizomycotina</taxon>
        <taxon>Leotiomycetes</taxon>
        <taxon>Helotiales</taxon>
        <taxon>Hyaloscyphaceae</taxon>
        <taxon>Hyaloscypha</taxon>
        <taxon>Hyaloscypha bicolor</taxon>
    </lineage>
</organism>
<dbReference type="InterPro" id="IPR028909">
    <property type="entry name" value="bL21-like"/>
</dbReference>
<comment type="similarity">
    <text evidence="1">Belongs to the bacterial ribosomal protein bL21 family.</text>
</comment>
<reference evidence="4 5" key="1">
    <citation type="submission" date="2016-04" db="EMBL/GenBank/DDBJ databases">
        <title>A degradative enzymes factory behind the ericoid mycorrhizal symbiosis.</title>
        <authorList>
            <consortium name="DOE Joint Genome Institute"/>
            <person name="Martino E."/>
            <person name="Morin E."/>
            <person name="Grelet G."/>
            <person name="Kuo A."/>
            <person name="Kohler A."/>
            <person name="Daghino S."/>
            <person name="Barry K."/>
            <person name="Choi C."/>
            <person name="Cichocki N."/>
            <person name="Clum A."/>
            <person name="Copeland A."/>
            <person name="Hainaut M."/>
            <person name="Haridas S."/>
            <person name="Labutti K."/>
            <person name="Lindquist E."/>
            <person name="Lipzen A."/>
            <person name="Khouja H.-R."/>
            <person name="Murat C."/>
            <person name="Ohm R."/>
            <person name="Olson A."/>
            <person name="Spatafora J."/>
            <person name="Veneault-Fourrey C."/>
            <person name="Henrissat B."/>
            <person name="Grigoriev I."/>
            <person name="Martin F."/>
            <person name="Perotto S."/>
        </authorList>
    </citation>
    <scope>NUCLEOTIDE SEQUENCE [LARGE SCALE GENOMIC DNA]</scope>
    <source>
        <strain evidence="4 5">E</strain>
    </source>
</reference>
<dbReference type="EMBL" id="KZ613919">
    <property type="protein sequence ID" value="PMD49893.1"/>
    <property type="molecule type" value="Genomic_DNA"/>
</dbReference>
<dbReference type="InParanoid" id="A0A2J6SGK3"/>
<keyword evidence="5" id="KW-1185">Reference proteome</keyword>
<evidence type="ECO:0000313" key="4">
    <source>
        <dbReference type="EMBL" id="PMD49893.1"/>
    </source>
</evidence>
<dbReference type="RefSeq" id="XP_024726797.1">
    <property type="nucleotide sequence ID" value="XM_024882115.1"/>
</dbReference>
<accession>A0A2J6SGK3</accession>